<feature type="transmembrane region" description="Helical" evidence="1">
    <location>
        <begin position="191"/>
        <end position="211"/>
    </location>
</feature>
<evidence type="ECO:0000313" key="2">
    <source>
        <dbReference type="EMBL" id="TLG73858.1"/>
    </source>
</evidence>
<gene>
    <name evidence="2" type="ORF">FEZ08_06905</name>
</gene>
<feature type="transmembrane region" description="Helical" evidence="1">
    <location>
        <begin position="505"/>
        <end position="527"/>
    </location>
</feature>
<evidence type="ECO:0000313" key="3">
    <source>
        <dbReference type="Proteomes" id="UP000306912"/>
    </source>
</evidence>
<dbReference type="InterPro" id="IPR031599">
    <property type="entry name" value="ABC_tran_2"/>
</dbReference>
<organism evidence="2 3">
    <name type="scientific">Culicoidibacter larvae</name>
    <dbReference type="NCBI Taxonomy" id="2579976"/>
    <lineage>
        <taxon>Bacteria</taxon>
        <taxon>Bacillati</taxon>
        <taxon>Bacillota</taxon>
        <taxon>Culicoidibacteria</taxon>
        <taxon>Culicoidibacterales</taxon>
        <taxon>Culicoidibacteraceae</taxon>
        <taxon>Culicoidibacter</taxon>
    </lineage>
</organism>
<feature type="transmembrane region" description="Helical" evidence="1">
    <location>
        <begin position="152"/>
        <end position="179"/>
    </location>
</feature>
<evidence type="ECO:0000256" key="1">
    <source>
        <dbReference type="SAM" id="Phobius"/>
    </source>
</evidence>
<keyword evidence="1" id="KW-1133">Transmembrane helix</keyword>
<comment type="caution">
    <text evidence="2">The sequence shown here is derived from an EMBL/GenBank/DDBJ whole genome shotgun (WGS) entry which is preliminary data.</text>
</comment>
<dbReference type="InParanoid" id="A0A5R8QBE1"/>
<proteinExistence type="predicted"/>
<dbReference type="AlphaFoldDB" id="A0A5R8QBE1"/>
<feature type="transmembrane region" description="Helical" evidence="1">
    <location>
        <begin position="318"/>
        <end position="340"/>
    </location>
</feature>
<accession>A0A5R8QBE1</accession>
<dbReference type="OrthoDB" id="138672at2"/>
<feature type="transmembrane region" description="Helical" evidence="1">
    <location>
        <begin position="360"/>
        <end position="385"/>
    </location>
</feature>
<feature type="transmembrane region" description="Helical" evidence="1">
    <location>
        <begin position="406"/>
        <end position="432"/>
    </location>
</feature>
<dbReference type="Pfam" id="PF16949">
    <property type="entry name" value="ABC_tran_2"/>
    <property type="match status" value="1"/>
</dbReference>
<feature type="transmembrane region" description="Helical" evidence="1">
    <location>
        <begin position="438"/>
        <end position="460"/>
    </location>
</feature>
<reference evidence="2 3" key="1">
    <citation type="submission" date="2019-05" db="EMBL/GenBank/DDBJ databases">
        <title>Culicoidintestinum kansasii gen. nov., sp. nov. from the gastrointestinal tract of the biting midge, Culicoides sonorensis.</title>
        <authorList>
            <person name="Neupane S."/>
            <person name="Ghosh A."/>
            <person name="Gunther S."/>
            <person name="Martin K."/>
            <person name="Zurek L."/>
        </authorList>
    </citation>
    <scope>NUCLEOTIDE SEQUENCE [LARGE SCALE GENOMIC DNA]</scope>
    <source>
        <strain evidence="2 3">CS-1</strain>
    </source>
</reference>
<keyword evidence="3" id="KW-1185">Reference proteome</keyword>
<protein>
    <submittedName>
        <fullName evidence="2">Uncharacterized protein</fullName>
    </submittedName>
</protein>
<dbReference type="Proteomes" id="UP000306912">
    <property type="component" value="Unassembled WGS sequence"/>
</dbReference>
<keyword evidence="1" id="KW-0812">Transmembrane</keyword>
<feature type="transmembrane region" description="Helical" evidence="1">
    <location>
        <begin position="76"/>
        <end position="100"/>
    </location>
</feature>
<dbReference type="EMBL" id="VBWP01000005">
    <property type="protein sequence ID" value="TLG73858.1"/>
    <property type="molecule type" value="Genomic_DNA"/>
</dbReference>
<keyword evidence="1" id="KW-0472">Membrane</keyword>
<name>A0A5R8QBE1_9FIRM</name>
<sequence length="538" mass="58867">MNTIISETWQLVKISFIHNYSLNSLRRGGAHRSRAIWAMVGLALLALFVVPFVVASAFGTAYLLAQYNMLETELVLAMLVTTLVALFFSIYKSPGFLFNLKDFDIMMAFPLRFQSILSSKFVMLYGSNSLLSLVFSVPMVIAYGVFAGSGPLFYVMAIIMLLFVPIIPMLVGSLFAFLLGMIASRFRAGNLVLIIGSCILITAIVAGSFLLQTVNISGDDIMAALTMINQTMAYYFPAQWFVNALAHGDVMSYILFIGISALVFVIFVWVFAKFFRSINSSMSEHYSRADYKMKSLSVGSPIQALYKKELRGYFSSQAYLMNTAIGVILLTLFVGSLIFVSPAQLASLMEIPLDFSAFMFPIVVGIFGFCLALTCTTAPSISLEGNSLWIPKSLPLSFNQIAISKLLLQLTVTVPFIIIDGVIAGVVCQIGIAETIGFIIAMLLFTVMVGLLGLIMNLWFPKFNWKSQMHAVKQSASVGLAMLCNMLLALVIIGVYIALGLLVNMMVAALVCSLIIAVIAGGMSLYLRSKGSLLFYKL</sequence>
<feature type="transmembrane region" description="Helical" evidence="1">
    <location>
        <begin position="480"/>
        <end position="499"/>
    </location>
</feature>
<feature type="transmembrane region" description="Helical" evidence="1">
    <location>
        <begin position="121"/>
        <end position="146"/>
    </location>
</feature>
<feature type="transmembrane region" description="Helical" evidence="1">
    <location>
        <begin position="250"/>
        <end position="272"/>
    </location>
</feature>
<dbReference type="RefSeq" id="WP_138190995.1">
    <property type="nucleotide sequence ID" value="NZ_VBWP01000005.1"/>
</dbReference>
<feature type="transmembrane region" description="Helical" evidence="1">
    <location>
        <begin position="35"/>
        <end position="64"/>
    </location>
</feature>